<protein>
    <recommendedName>
        <fullName evidence="2">Zn(2)-C6 fungal-type domain-containing protein</fullName>
    </recommendedName>
</protein>
<dbReference type="EMBL" id="KN832200">
    <property type="protein sequence ID" value="KIN93202.1"/>
    <property type="molecule type" value="Genomic_DNA"/>
</dbReference>
<name>A0A0C3I7S5_PISTI</name>
<evidence type="ECO:0000259" key="2">
    <source>
        <dbReference type="PROSITE" id="PS00463"/>
    </source>
</evidence>
<sequence length="267" mass="29183">MASGRCNSKTRADTILTTDSRARTTKAGKPSILFLNLLLIYSPSIVAIGQKTRACAGCAARKTRCKFMPEAAVCCRCQEVGIECVPKESRARCTRGNSATQAPSDLDVSTQQHSQSRADNLGQRENTHCYHPVDLEAVVEDTLSDSASVDVASVQHDLMVFKHAEDLASVLYVPDDVDTQPVDGMDSQSEEIFDIGDVSSSDSEDEDDDTLLAGHWQNPRPGLQSKSTKPSMQPIKSLKRKPVPQPSSMLSSYYDRDTCSKLLFCTM</sequence>
<evidence type="ECO:0000313" key="4">
    <source>
        <dbReference type="EMBL" id="KIO09224.1"/>
    </source>
</evidence>
<dbReference type="HOGENOM" id="CLU_1042501_0_0_1"/>
<dbReference type="InterPro" id="IPR036864">
    <property type="entry name" value="Zn2-C6_fun-type_DNA-bd_sf"/>
</dbReference>
<reference evidence="5" key="2">
    <citation type="submission" date="2015-01" db="EMBL/GenBank/DDBJ databases">
        <title>Evolutionary Origins and Diversification of the Mycorrhizal Mutualists.</title>
        <authorList>
            <consortium name="DOE Joint Genome Institute"/>
            <consortium name="Mycorrhizal Genomics Consortium"/>
            <person name="Kohler A."/>
            <person name="Kuo A."/>
            <person name="Nagy L.G."/>
            <person name="Floudas D."/>
            <person name="Copeland A."/>
            <person name="Barry K.W."/>
            <person name="Cichocki N."/>
            <person name="Veneault-Fourrey C."/>
            <person name="LaButti K."/>
            <person name="Lindquist E.A."/>
            <person name="Lipzen A."/>
            <person name="Lundell T."/>
            <person name="Morin E."/>
            <person name="Murat C."/>
            <person name="Riley R."/>
            <person name="Ohm R."/>
            <person name="Sun H."/>
            <person name="Tunlid A."/>
            <person name="Henrissat B."/>
            <person name="Grigoriev I.V."/>
            <person name="Hibbett D.S."/>
            <person name="Martin F."/>
        </authorList>
    </citation>
    <scope>NUCLEOTIDE SEQUENCE [LARGE SCALE GENOMIC DNA]</scope>
    <source>
        <strain evidence="5">Marx 270</strain>
    </source>
</reference>
<reference evidence="3 5" key="1">
    <citation type="submission" date="2014-04" db="EMBL/GenBank/DDBJ databases">
        <authorList>
            <consortium name="DOE Joint Genome Institute"/>
            <person name="Kuo A."/>
            <person name="Kohler A."/>
            <person name="Costa M.D."/>
            <person name="Nagy L.G."/>
            <person name="Floudas D."/>
            <person name="Copeland A."/>
            <person name="Barry K.W."/>
            <person name="Cichocki N."/>
            <person name="Veneault-Fourrey C."/>
            <person name="LaButti K."/>
            <person name="Lindquist E.A."/>
            <person name="Lipzen A."/>
            <person name="Lundell T."/>
            <person name="Morin E."/>
            <person name="Murat C."/>
            <person name="Sun H."/>
            <person name="Tunlid A."/>
            <person name="Henrissat B."/>
            <person name="Grigoriev I.V."/>
            <person name="Hibbett D.S."/>
            <person name="Martin F."/>
            <person name="Nordberg H.P."/>
            <person name="Cantor M.N."/>
            <person name="Hua S.X."/>
        </authorList>
    </citation>
    <scope>NUCLEOTIDE SEQUENCE [LARGE SCALE GENOMIC DNA]</scope>
    <source>
        <strain evidence="3 5">Marx 270</strain>
    </source>
</reference>
<reference evidence="3" key="3">
    <citation type="submission" date="2015-02" db="EMBL/GenBank/DDBJ databases">
        <title>Evolutionary Origins and Diversification of the Mycorrhizal Mutualists.</title>
        <authorList>
            <consortium name="DOE Joint Genome Institute"/>
            <consortium name="Mycorrhizal Genomics Consortium"/>
            <person name="Kohler A."/>
            <person name="Kuo A."/>
            <person name="Nagy L.G."/>
            <person name="Floudas D."/>
            <person name="Copeland A."/>
            <person name="Barry K.W."/>
            <person name="Cichocki N."/>
            <person name="Veneault-Fourrey C."/>
            <person name="LaButti K."/>
            <person name="Lindquist E.A."/>
            <person name="Lipzen A."/>
            <person name="Lundell T."/>
            <person name="Morin E."/>
            <person name="Murat C."/>
            <person name="Riley R."/>
            <person name="Ohm R."/>
            <person name="Sun H."/>
            <person name="Tunlid A."/>
            <person name="Henrissat B."/>
            <person name="Grigoriev I.V."/>
            <person name="Hibbett D.S."/>
            <person name="Martin F."/>
        </authorList>
    </citation>
    <scope>NUCLEOTIDE SEQUENCE</scope>
    <source>
        <strain evidence="3">Marx 270</strain>
    </source>
</reference>
<gene>
    <name evidence="4" type="ORF">M404DRAFT_132133</name>
    <name evidence="3" type="ORF">M404DRAFT_171625</name>
</gene>
<feature type="region of interest" description="Disordered" evidence="1">
    <location>
        <begin position="197"/>
        <end position="251"/>
    </location>
</feature>
<dbReference type="Proteomes" id="UP000054217">
    <property type="component" value="Unassembled WGS sequence"/>
</dbReference>
<organism evidence="3 5">
    <name type="scientific">Pisolithus tinctorius Marx 270</name>
    <dbReference type="NCBI Taxonomy" id="870435"/>
    <lineage>
        <taxon>Eukaryota</taxon>
        <taxon>Fungi</taxon>
        <taxon>Dikarya</taxon>
        <taxon>Basidiomycota</taxon>
        <taxon>Agaricomycotina</taxon>
        <taxon>Agaricomycetes</taxon>
        <taxon>Agaricomycetidae</taxon>
        <taxon>Boletales</taxon>
        <taxon>Sclerodermatineae</taxon>
        <taxon>Pisolithaceae</taxon>
        <taxon>Pisolithus</taxon>
    </lineage>
</organism>
<keyword evidence="5" id="KW-1185">Reference proteome</keyword>
<accession>A0A0C3I7S5</accession>
<dbReference type="AlphaFoldDB" id="A0A0C3I7S5"/>
<dbReference type="GO" id="GO:0000981">
    <property type="term" value="F:DNA-binding transcription factor activity, RNA polymerase II-specific"/>
    <property type="evidence" value="ECO:0007669"/>
    <property type="project" value="InterPro"/>
</dbReference>
<feature type="compositionally biased region" description="Polar residues" evidence="1">
    <location>
        <begin position="95"/>
        <end position="118"/>
    </location>
</feature>
<dbReference type="InterPro" id="IPR001138">
    <property type="entry name" value="Zn2Cys6_DnaBD"/>
</dbReference>
<dbReference type="SUPFAM" id="SSF57701">
    <property type="entry name" value="Zn2/Cys6 DNA-binding domain"/>
    <property type="match status" value="1"/>
</dbReference>
<proteinExistence type="predicted"/>
<dbReference type="EMBL" id="KN831955">
    <property type="protein sequence ID" value="KIO09224.1"/>
    <property type="molecule type" value="Genomic_DNA"/>
</dbReference>
<feature type="domain" description="Zn(2)-C6 fungal-type" evidence="2">
    <location>
        <begin position="54"/>
        <end position="84"/>
    </location>
</feature>
<dbReference type="OrthoDB" id="2706294at2759"/>
<dbReference type="PROSITE" id="PS00463">
    <property type="entry name" value="ZN2_CY6_FUNGAL_1"/>
    <property type="match status" value="1"/>
</dbReference>
<feature type="region of interest" description="Disordered" evidence="1">
    <location>
        <begin position="93"/>
        <end position="119"/>
    </location>
</feature>
<evidence type="ECO:0000256" key="1">
    <source>
        <dbReference type="SAM" id="MobiDB-lite"/>
    </source>
</evidence>
<evidence type="ECO:0000313" key="3">
    <source>
        <dbReference type="EMBL" id="KIN93202.1"/>
    </source>
</evidence>
<evidence type="ECO:0000313" key="5">
    <source>
        <dbReference type="Proteomes" id="UP000054217"/>
    </source>
</evidence>
<dbReference type="GO" id="GO:0008270">
    <property type="term" value="F:zinc ion binding"/>
    <property type="evidence" value="ECO:0007669"/>
    <property type="project" value="InterPro"/>
</dbReference>